<protein>
    <submittedName>
        <fullName evidence="2">Mutator type transposase</fullName>
    </submittedName>
</protein>
<sequence>MIGECLEVRYYHYLKPDTKQDYGLVALGSDQDVKELLKYVVRNKVIDLYIEHDSTTLDIYFNGPRDRALIDDNMPPSPSDSKGITKLFLQTPPSSKPLTICQAIQLKYEERVRKGRIHIKIPFNPRPCVIYLGNLPLLKSGEIPWVAKEDYGEDIGCYSSKGKETKIEAGGSSKGKELEVESSSNETYYFDPFEDLDDILGQYVNDNRVKVESHRKSILDEQNMIKDVVIDMQPFKDDMDRKEALVRRCDLIESRIDRFYSRELVKDRIRKHSVESMRKLEITKNDNKRAKDRCVGTMPTYSSSDPHVDFSQASVGGALKKRFKASGKDIIGLDGCFMKGPYPCQILSVVGVDANNGIHLVAYDVVEAKTKRSWCWFLKLLGLDLDIAESSNFTFISDRHKELLWKPATATTIIEFDKNQLFKCISPTRYYKDNPCWSVDLKSKTTEDITSIGSFVKALVLNLYVLVRKILIMAILWFESPRPPDHRFFSSYITPLIPPIHKTQVGRPRNKRRKCAFEAVKDGGSVDEAFEKHSDEIHGTLARFGEETL</sequence>
<name>A0ABQ4Z690_9ASTR</name>
<dbReference type="EMBL" id="BQNB010011067">
    <property type="protein sequence ID" value="GJS85664.1"/>
    <property type="molecule type" value="Genomic_DNA"/>
</dbReference>
<dbReference type="InterPro" id="IPR018289">
    <property type="entry name" value="MULE_transposase_dom"/>
</dbReference>
<accession>A0ABQ4Z690</accession>
<reference evidence="2" key="1">
    <citation type="journal article" date="2022" name="Int. J. Mol. Sci.">
        <title>Draft Genome of Tanacetum Coccineum: Genomic Comparison of Closely Related Tanacetum-Family Plants.</title>
        <authorList>
            <person name="Yamashiro T."/>
            <person name="Shiraishi A."/>
            <person name="Nakayama K."/>
            <person name="Satake H."/>
        </authorList>
    </citation>
    <scope>NUCLEOTIDE SEQUENCE</scope>
</reference>
<organism evidence="2 3">
    <name type="scientific">Tanacetum coccineum</name>
    <dbReference type="NCBI Taxonomy" id="301880"/>
    <lineage>
        <taxon>Eukaryota</taxon>
        <taxon>Viridiplantae</taxon>
        <taxon>Streptophyta</taxon>
        <taxon>Embryophyta</taxon>
        <taxon>Tracheophyta</taxon>
        <taxon>Spermatophyta</taxon>
        <taxon>Magnoliopsida</taxon>
        <taxon>eudicotyledons</taxon>
        <taxon>Gunneridae</taxon>
        <taxon>Pentapetalae</taxon>
        <taxon>asterids</taxon>
        <taxon>campanulids</taxon>
        <taxon>Asterales</taxon>
        <taxon>Asteraceae</taxon>
        <taxon>Asteroideae</taxon>
        <taxon>Anthemideae</taxon>
        <taxon>Anthemidinae</taxon>
        <taxon>Tanacetum</taxon>
    </lineage>
</organism>
<feature type="domain" description="MULE transposase" evidence="1">
    <location>
        <begin position="331"/>
        <end position="403"/>
    </location>
</feature>
<gene>
    <name evidence="2" type="ORF">Tco_0752205</name>
</gene>
<proteinExistence type="predicted"/>
<comment type="caution">
    <text evidence="2">The sequence shown here is derived from an EMBL/GenBank/DDBJ whole genome shotgun (WGS) entry which is preliminary data.</text>
</comment>
<dbReference type="PANTHER" id="PTHR31973:SF187">
    <property type="entry name" value="MUTATOR TRANSPOSASE MUDRA PROTEIN"/>
    <property type="match status" value="1"/>
</dbReference>
<dbReference type="PANTHER" id="PTHR31973">
    <property type="entry name" value="POLYPROTEIN, PUTATIVE-RELATED"/>
    <property type="match status" value="1"/>
</dbReference>
<evidence type="ECO:0000259" key="1">
    <source>
        <dbReference type="Pfam" id="PF10551"/>
    </source>
</evidence>
<keyword evidence="3" id="KW-1185">Reference proteome</keyword>
<evidence type="ECO:0000313" key="2">
    <source>
        <dbReference type="EMBL" id="GJS85664.1"/>
    </source>
</evidence>
<reference evidence="2" key="2">
    <citation type="submission" date="2022-01" db="EMBL/GenBank/DDBJ databases">
        <authorList>
            <person name="Yamashiro T."/>
            <person name="Shiraishi A."/>
            <person name="Satake H."/>
            <person name="Nakayama K."/>
        </authorList>
    </citation>
    <scope>NUCLEOTIDE SEQUENCE</scope>
</reference>
<dbReference type="Proteomes" id="UP001151760">
    <property type="component" value="Unassembled WGS sequence"/>
</dbReference>
<dbReference type="Pfam" id="PF10551">
    <property type="entry name" value="MULE"/>
    <property type="match status" value="1"/>
</dbReference>
<evidence type="ECO:0000313" key="3">
    <source>
        <dbReference type="Proteomes" id="UP001151760"/>
    </source>
</evidence>